<reference evidence="3 4" key="1">
    <citation type="submission" date="2016-08" db="EMBL/GenBank/DDBJ databases">
        <title>Complete genome sequence of Bacillus muralis G25-68, a strain with toxicity to nematodes.</title>
        <authorList>
            <person name="Zheng Z."/>
        </authorList>
    </citation>
    <scope>NUCLEOTIDE SEQUENCE [LARGE SCALE GENOMIC DNA]</scope>
    <source>
        <strain evidence="3 4">G25-68</strain>
    </source>
</reference>
<gene>
    <name evidence="3" type="ORF">ABE28_003735</name>
</gene>
<proteinExistence type="predicted"/>
<dbReference type="GO" id="GO:0006310">
    <property type="term" value="P:DNA recombination"/>
    <property type="evidence" value="ECO:0007669"/>
    <property type="project" value="UniProtKB-KW"/>
</dbReference>
<evidence type="ECO:0000259" key="2">
    <source>
        <dbReference type="PROSITE" id="PS51898"/>
    </source>
</evidence>
<dbReference type="EMBL" id="CP017080">
    <property type="protein sequence ID" value="AOH53451.1"/>
    <property type="molecule type" value="Genomic_DNA"/>
</dbReference>
<evidence type="ECO:0000313" key="4">
    <source>
        <dbReference type="Proteomes" id="UP000077926"/>
    </source>
</evidence>
<keyword evidence="1" id="KW-0233">DNA recombination</keyword>
<dbReference type="InterPro" id="IPR013762">
    <property type="entry name" value="Integrase-like_cat_sf"/>
</dbReference>
<dbReference type="AlphaFoldDB" id="A0A1B3XJR7"/>
<dbReference type="SUPFAM" id="SSF56349">
    <property type="entry name" value="DNA breaking-rejoining enzymes"/>
    <property type="match status" value="1"/>
</dbReference>
<evidence type="ECO:0000256" key="1">
    <source>
        <dbReference type="ARBA" id="ARBA00023172"/>
    </source>
</evidence>
<dbReference type="Gene3D" id="1.10.443.10">
    <property type="entry name" value="Intergrase catalytic core"/>
    <property type="match status" value="1"/>
</dbReference>
<dbReference type="GO" id="GO:0003677">
    <property type="term" value="F:DNA binding"/>
    <property type="evidence" value="ECO:0007669"/>
    <property type="project" value="InterPro"/>
</dbReference>
<dbReference type="Pfam" id="PF00589">
    <property type="entry name" value="Phage_integrase"/>
    <property type="match status" value="1"/>
</dbReference>
<keyword evidence="4" id="KW-1185">Reference proteome</keyword>
<dbReference type="PANTHER" id="PTHR30349:SF82">
    <property type="entry name" value="INTEGRASE_RECOMBINASE YOEC-RELATED"/>
    <property type="match status" value="1"/>
</dbReference>
<dbReference type="InterPro" id="IPR011010">
    <property type="entry name" value="DNA_brk_join_enz"/>
</dbReference>
<protein>
    <submittedName>
        <fullName evidence="3">Integrase</fullName>
    </submittedName>
</protein>
<feature type="domain" description="Tyr recombinase" evidence="2">
    <location>
        <begin position="1"/>
        <end position="180"/>
    </location>
</feature>
<dbReference type="PROSITE" id="PS51898">
    <property type="entry name" value="TYR_RECOMBINASE"/>
    <property type="match status" value="1"/>
</dbReference>
<dbReference type="STRING" id="264697.ABE28_003735"/>
<name>A0A1B3XJR7_9BACI</name>
<dbReference type="PANTHER" id="PTHR30349">
    <property type="entry name" value="PHAGE INTEGRASE-RELATED"/>
    <property type="match status" value="1"/>
</dbReference>
<dbReference type="KEGG" id="bmur:ABE28_003735"/>
<dbReference type="GO" id="GO:0015074">
    <property type="term" value="P:DNA integration"/>
    <property type="evidence" value="ECO:0007669"/>
    <property type="project" value="InterPro"/>
</dbReference>
<accession>A0A1B3XJR7</accession>
<evidence type="ECO:0000313" key="3">
    <source>
        <dbReference type="EMBL" id="AOH53451.1"/>
    </source>
</evidence>
<dbReference type="InterPro" id="IPR002104">
    <property type="entry name" value="Integrase_catalytic"/>
</dbReference>
<dbReference type="InterPro" id="IPR050090">
    <property type="entry name" value="Tyrosine_recombinase_XerCD"/>
</dbReference>
<organism evidence="3 4">
    <name type="scientific">Peribacillus muralis</name>
    <dbReference type="NCBI Taxonomy" id="264697"/>
    <lineage>
        <taxon>Bacteria</taxon>
        <taxon>Bacillati</taxon>
        <taxon>Bacillota</taxon>
        <taxon>Bacilli</taxon>
        <taxon>Bacillales</taxon>
        <taxon>Bacillaceae</taxon>
        <taxon>Peribacillus</taxon>
    </lineage>
</organism>
<sequence length="184" mass="21202">MPKEHLIDVQPIRSLEKLNDMKWSLKRHCSERDYILFLLGIHTGLRVSDLLSLKVKDIKGKTKVTMKEGRKKKPRIIPLDEVFPEVAAYIEVIESVWLFPSRKGDKPISKIQAYRQLKKAADMVDIESVGTHTMRKTYGYWFYKQSMDIAALQKILNHSHPEATLKYIGITDEGTGNSLNDYAL</sequence>
<dbReference type="Proteomes" id="UP000077926">
    <property type="component" value="Chromosome"/>
</dbReference>